<reference evidence="1" key="1">
    <citation type="submission" date="2021-01" db="EMBL/GenBank/DDBJ databases">
        <authorList>
            <person name="Corre E."/>
            <person name="Pelletier E."/>
            <person name="Niang G."/>
            <person name="Scheremetjew M."/>
            <person name="Finn R."/>
            <person name="Kale V."/>
            <person name="Holt S."/>
            <person name="Cochrane G."/>
            <person name="Meng A."/>
            <person name="Brown T."/>
            <person name="Cohen L."/>
        </authorList>
    </citation>
    <scope>NUCLEOTIDE SEQUENCE</scope>
    <source>
        <strain evidence="1">CCMP1594</strain>
    </source>
</reference>
<accession>A0A7S4GJY3</accession>
<gene>
    <name evidence="1" type="ORF">EGYM00163_LOCUS50635</name>
</gene>
<sequence>MSPPVFWDVAASGWPAAHRPGKIAPVQAHPDVFTGSFLRQCRPAPHVCLSTFGLDTPAPLHFPVHPVLATITHEGYMMKGCAYRCNSLTMETGKIHAGVFPT</sequence>
<dbReference type="AlphaFoldDB" id="A0A7S4GJY3"/>
<proteinExistence type="predicted"/>
<evidence type="ECO:0000313" key="1">
    <source>
        <dbReference type="EMBL" id="CAE0839263.1"/>
    </source>
</evidence>
<name>A0A7S4GJY3_9EUGL</name>
<dbReference type="EMBL" id="HBJA01147387">
    <property type="protein sequence ID" value="CAE0839263.1"/>
    <property type="molecule type" value="Transcribed_RNA"/>
</dbReference>
<protein>
    <submittedName>
        <fullName evidence="1">Uncharacterized protein</fullName>
    </submittedName>
</protein>
<organism evidence="1">
    <name type="scientific">Eutreptiella gymnastica</name>
    <dbReference type="NCBI Taxonomy" id="73025"/>
    <lineage>
        <taxon>Eukaryota</taxon>
        <taxon>Discoba</taxon>
        <taxon>Euglenozoa</taxon>
        <taxon>Euglenida</taxon>
        <taxon>Spirocuta</taxon>
        <taxon>Euglenophyceae</taxon>
        <taxon>Eutreptiales</taxon>
        <taxon>Eutreptiaceae</taxon>
        <taxon>Eutreptiella</taxon>
    </lineage>
</organism>